<feature type="chain" id="PRO_5009944254" description="Haemolysin activator HlyB C-terminal domain-containing protein" evidence="1">
    <location>
        <begin position="30"/>
        <end position="558"/>
    </location>
</feature>
<dbReference type="Pfam" id="PF03865">
    <property type="entry name" value="ShlB"/>
    <property type="match status" value="1"/>
</dbReference>
<dbReference type="Gene3D" id="2.40.160.50">
    <property type="entry name" value="membrane protein fhac: a member of the omp85/tpsb transporter family"/>
    <property type="match status" value="1"/>
</dbReference>
<evidence type="ECO:0000313" key="3">
    <source>
        <dbReference type="EMBL" id="SIT47134.1"/>
    </source>
</evidence>
<dbReference type="EMBL" id="CYGY02000056">
    <property type="protein sequence ID" value="SIT47134.1"/>
    <property type="molecule type" value="Genomic_DNA"/>
</dbReference>
<sequence length="558" mass="59245">MSARKNNLGITIGHTLCAGSLILAGLVNAEPVATVSASPVAQAPVTVKVVPAGGGDAIVVTQLMNAEISKLGSAPKTLDEVNRWSDVLTAAMRQGGFPIATVLMTDDDWRIAQNGGVAKFTVFPGRIRQITVKNKSRVADARLQRLITHALCGKETIEGVCLLRTARLERTTELLQDVPGVAIESAPHFAPGADVGDANVVFSIAELGKPVSADLIMDNKGIPSTGSYRFGMTASANNYFRAGESYAFTLMATDKKMWTGSITGSMPILDDGLRVTGGFTRQQYSINTVAAMTGVANVAQAGVLFPFTRGLDRNVWGGVSLLHSQTGVDMGPGYPSQHSKIDSVQLLMQADNGDRAKQLRTNIWSAQGALTLGHERNDSFADDVTHVSGNYAKLTANTFATYGLNPSGDLFLSGRVNGQLASRNLDASEKLGIGGPDAVRAYRADEGSLDDGAVVNLGLYKRIPVAVGHQLQAGVFTDFAYGRVNHSPWPNWELSYPGVPGVTNSRLLAGYGLSLDWLTPIGATVSASVSKPFGFSSPSWVDPGKKPVQYWLSVTWNH</sequence>
<dbReference type="GO" id="GO:0008320">
    <property type="term" value="F:protein transmembrane transporter activity"/>
    <property type="evidence" value="ECO:0007669"/>
    <property type="project" value="TreeGrafter"/>
</dbReference>
<protein>
    <recommendedName>
        <fullName evidence="2">Haemolysin activator HlyB C-terminal domain-containing protein</fullName>
    </recommendedName>
</protein>
<reference evidence="3" key="1">
    <citation type="submission" date="2016-12" db="EMBL/GenBank/DDBJ databases">
        <authorList>
            <person name="Moulin L."/>
        </authorList>
    </citation>
    <scope>NUCLEOTIDE SEQUENCE [LARGE SCALE GENOMIC DNA]</scope>
    <source>
        <strain evidence="3">STM 7183</strain>
    </source>
</reference>
<dbReference type="PANTHER" id="PTHR34597:SF1">
    <property type="entry name" value="HEME_HEMOPEXIN TRANSPORTER PROTEIN HUXB"/>
    <property type="match status" value="1"/>
</dbReference>
<dbReference type="InterPro" id="IPR005565">
    <property type="entry name" value="Hemolysn_activator_HlyB_C"/>
</dbReference>
<keyword evidence="4" id="KW-1185">Reference proteome</keyword>
<comment type="caution">
    <text evidence="3">The sequence shown here is derived from an EMBL/GenBank/DDBJ whole genome shotgun (WGS) entry which is preliminary data.</text>
</comment>
<evidence type="ECO:0000259" key="2">
    <source>
        <dbReference type="Pfam" id="PF03865"/>
    </source>
</evidence>
<gene>
    <name evidence="3" type="ORF">BN2476_560004</name>
</gene>
<dbReference type="GO" id="GO:0098046">
    <property type="term" value="C:type V protein secretion system complex"/>
    <property type="evidence" value="ECO:0007669"/>
    <property type="project" value="TreeGrafter"/>
</dbReference>
<feature type="signal peptide" evidence="1">
    <location>
        <begin position="1"/>
        <end position="29"/>
    </location>
</feature>
<dbReference type="Proteomes" id="UP000195569">
    <property type="component" value="Unassembled WGS sequence"/>
</dbReference>
<dbReference type="GO" id="GO:0046819">
    <property type="term" value="P:protein secretion by the type V secretion system"/>
    <property type="evidence" value="ECO:0007669"/>
    <property type="project" value="TreeGrafter"/>
</dbReference>
<accession>A0A1N7SI97</accession>
<feature type="domain" description="Haemolysin activator HlyB C-terminal" evidence="2">
    <location>
        <begin position="357"/>
        <end position="485"/>
    </location>
</feature>
<evidence type="ECO:0000313" key="4">
    <source>
        <dbReference type="Proteomes" id="UP000195569"/>
    </source>
</evidence>
<name>A0A1N7SI97_9BURK</name>
<dbReference type="RefSeq" id="WP_087737426.1">
    <property type="nucleotide sequence ID" value="NZ_CYGY02000056.1"/>
</dbReference>
<dbReference type="InterPro" id="IPR051544">
    <property type="entry name" value="TPS_OM_transporter"/>
</dbReference>
<proteinExistence type="predicted"/>
<evidence type="ECO:0000256" key="1">
    <source>
        <dbReference type="SAM" id="SignalP"/>
    </source>
</evidence>
<keyword evidence="1" id="KW-0732">Signal</keyword>
<dbReference type="OrthoDB" id="572300at2"/>
<organism evidence="3 4">
    <name type="scientific">Paraburkholderia piptadeniae</name>
    <dbReference type="NCBI Taxonomy" id="1701573"/>
    <lineage>
        <taxon>Bacteria</taxon>
        <taxon>Pseudomonadati</taxon>
        <taxon>Pseudomonadota</taxon>
        <taxon>Betaproteobacteria</taxon>
        <taxon>Burkholderiales</taxon>
        <taxon>Burkholderiaceae</taxon>
        <taxon>Paraburkholderia</taxon>
    </lineage>
</organism>
<dbReference type="AlphaFoldDB" id="A0A1N7SI97"/>
<dbReference type="PANTHER" id="PTHR34597">
    <property type="entry name" value="SLR1661 PROTEIN"/>
    <property type="match status" value="1"/>
</dbReference>